<dbReference type="SMART" id="SM00320">
    <property type="entry name" value="WD40"/>
    <property type="match status" value="8"/>
</dbReference>
<feature type="compositionally biased region" description="Basic residues" evidence="2">
    <location>
        <begin position="794"/>
        <end position="807"/>
    </location>
</feature>
<keyword evidence="4" id="KW-1185">Reference proteome</keyword>
<accession>A0A433SPU7</accession>
<name>A0A433SPU7_ELYCH</name>
<dbReference type="Pfam" id="PF00400">
    <property type="entry name" value="WD40"/>
    <property type="match status" value="3"/>
</dbReference>
<feature type="region of interest" description="Disordered" evidence="2">
    <location>
        <begin position="697"/>
        <end position="726"/>
    </location>
</feature>
<dbReference type="SUPFAM" id="SSF50978">
    <property type="entry name" value="WD40 repeat-like"/>
    <property type="match status" value="2"/>
</dbReference>
<dbReference type="PANTHER" id="PTHR45589">
    <property type="entry name" value="WD REPEAT DOMAIN 62, ISOFORM G"/>
    <property type="match status" value="1"/>
</dbReference>
<organism evidence="3 4">
    <name type="scientific">Elysia chlorotica</name>
    <name type="common">Eastern emerald elysia</name>
    <name type="synonym">Sea slug</name>
    <dbReference type="NCBI Taxonomy" id="188477"/>
    <lineage>
        <taxon>Eukaryota</taxon>
        <taxon>Metazoa</taxon>
        <taxon>Spiralia</taxon>
        <taxon>Lophotrochozoa</taxon>
        <taxon>Mollusca</taxon>
        <taxon>Gastropoda</taxon>
        <taxon>Heterobranchia</taxon>
        <taxon>Euthyneura</taxon>
        <taxon>Panpulmonata</taxon>
        <taxon>Sacoglossa</taxon>
        <taxon>Placobranchoidea</taxon>
        <taxon>Plakobranchidae</taxon>
        <taxon>Elysia</taxon>
    </lineage>
</organism>
<dbReference type="InterPro" id="IPR036322">
    <property type="entry name" value="WD40_repeat_dom_sf"/>
</dbReference>
<keyword evidence="1" id="KW-0853">WD repeat</keyword>
<dbReference type="PANTHER" id="PTHR45589:SF1">
    <property type="entry name" value="WD REPEAT DOMAIN 62, ISOFORM G"/>
    <property type="match status" value="1"/>
</dbReference>
<evidence type="ECO:0000256" key="1">
    <source>
        <dbReference type="PROSITE-ProRule" id="PRU00221"/>
    </source>
</evidence>
<dbReference type="PROSITE" id="PS50294">
    <property type="entry name" value="WD_REPEATS_REGION"/>
    <property type="match status" value="1"/>
</dbReference>
<sequence>VQPLYGRPALLGDCKDHIFVDVVCGSGATAARVFAITSNGDLIIISAQDRRVTHHKNMVGMRGTCIKVHDQVLFLGFSNGDIHMLNATNLLHLGALPPPTFFRASGLNGGGLFTLTFNLCTSYLTAAYKSSSMCVWDLKDVGNVKQKYVAVYHSQGIVSLDVFSSLEASGIRETMVTVSLDATVRFWSVIINKSVCYNNLRIASTDPHNENPGDGIHQTLAGSGIVMVIKISPDQRLIATGDQTGKICIYHRKSMAPSYTVQAHSRGVTCLDFYSDLSRGHFALISGSRDRLVQMMDGASGFRVVSTLSAHSSSITAVKVCQPGCRVCVVSTACDRTINLSQVCTEKVVSGASTTRQLSGLQLIHCLACVSTPTDIAFDHRSLEMAVGFQDGNIRVCEMSQLQEVRIFPGCTTGETQIHRVALDHWAALLLSAASDKTINVIDFQSGKILHTVTGHNKMVTGLAFTSAGNHVISTSMDGCLFLWRLTSELLATRQNIRKTMKGLRPVLHSSVARPSAASHLVLRGSSIPKEDLGGEPEDARPLTEICNCDARVSCFGRTPHSAPPRFILTSVSDESNTPAWSSDSSQCGQMTFVPTPSRRPRSASSPSCLRCIFERRWSGPPTASSQSYQSCCWKSSYTSAGRKAILGSKRPPIALSFAMIDARISVGAERQSSRSPPHSFQPRKSEAFLNEEKPNFGRTSVHLTHEHSPERSKDRKSGESADTRKINETWSTQFEYSPKVLRKSRRRYRFDSPKCVPGQGKRRTMTDQYKSAPQRHAWRSMLNAHRTEALEKNKKKTIKRRSSSTN</sequence>
<protein>
    <submittedName>
        <fullName evidence="3">Uncharacterized protein</fullName>
    </submittedName>
</protein>
<dbReference type="GO" id="GO:0007099">
    <property type="term" value="P:centriole replication"/>
    <property type="evidence" value="ECO:0007669"/>
    <property type="project" value="TreeGrafter"/>
</dbReference>
<comment type="caution">
    <text evidence="3">The sequence shown here is derived from an EMBL/GenBank/DDBJ whole genome shotgun (WGS) entry which is preliminary data.</text>
</comment>
<proteinExistence type="predicted"/>
<feature type="compositionally biased region" description="Basic and acidic residues" evidence="2">
    <location>
        <begin position="704"/>
        <end position="726"/>
    </location>
</feature>
<dbReference type="AlphaFoldDB" id="A0A433SPU7"/>
<feature type="non-terminal residue" evidence="3">
    <location>
        <position position="1"/>
    </location>
</feature>
<feature type="region of interest" description="Disordered" evidence="2">
    <location>
        <begin position="788"/>
        <end position="807"/>
    </location>
</feature>
<evidence type="ECO:0000256" key="2">
    <source>
        <dbReference type="SAM" id="MobiDB-lite"/>
    </source>
</evidence>
<gene>
    <name evidence="3" type="ORF">EGW08_020997</name>
</gene>
<dbReference type="InterPro" id="IPR001680">
    <property type="entry name" value="WD40_rpt"/>
</dbReference>
<dbReference type="GO" id="GO:0072686">
    <property type="term" value="C:mitotic spindle"/>
    <property type="evidence" value="ECO:0007669"/>
    <property type="project" value="TreeGrafter"/>
</dbReference>
<dbReference type="OrthoDB" id="6154712at2759"/>
<dbReference type="Gene3D" id="2.130.10.10">
    <property type="entry name" value="YVTN repeat-like/Quinoprotein amine dehydrogenase"/>
    <property type="match status" value="3"/>
</dbReference>
<feature type="repeat" description="WD" evidence="1">
    <location>
        <begin position="453"/>
        <end position="494"/>
    </location>
</feature>
<dbReference type="STRING" id="188477.A0A433SPU7"/>
<dbReference type="InterPro" id="IPR052779">
    <property type="entry name" value="WDR62"/>
</dbReference>
<evidence type="ECO:0000313" key="4">
    <source>
        <dbReference type="Proteomes" id="UP000271974"/>
    </source>
</evidence>
<dbReference type="PROSITE" id="PS50082">
    <property type="entry name" value="WD_REPEATS_2"/>
    <property type="match status" value="1"/>
</dbReference>
<dbReference type="InterPro" id="IPR015943">
    <property type="entry name" value="WD40/YVTN_repeat-like_dom_sf"/>
</dbReference>
<dbReference type="EMBL" id="RQTK01001249">
    <property type="protein sequence ID" value="RUS71232.1"/>
    <property type="molecule type" value="Genomic_DNA"/>
</dbReference>
<reference evidence="3 4" key="1">
    <citation type="submission" date="2019-01" db="EMBL/GenBank/DDBJ databases">
        <title>A draft genome assembly of the solar-powered sea slug Elysia chlorotica.</title>
        <authorList>
            <person name="Cai H."/>
            <person name="Li Q."/>
            <person name="Fang X."/>
            <person name="Li J."/>
            <person name="Curtis N.E."/>
            <person name="Altenburger A."/>
            <person name="Shibata T."/>
            <person name="Feng M."/>
            <person name="Maeda T."/>
            <person name="Schwartz J.A."/>
            <person name="Shigenobu S."/>
            <person name="Lundholm N."/>
            <person name="Nishiyama T."/>
            <person name="Yang H."/>
            <person name="Hasebe M."/>
            <person name="Li S."/>
            <person name="Pierce S.K."/>
            <person name="Wang J."/>
        </authorList>
    </citation>
    <scope>NUCLEOTIDE SEQUENCE [LARGE SCALE GENOMIC DNA]</scope>
    <source>
        <strain evidence="3">EC2010</strain>
        <tissue evidence="3">Whole organism of an adult</tissue>
    </source>
</reference>
<dbReference type="Proteomes" id="UP000271974">
    <property type="component" value="Unassembled WGS sequence"/>
</dbReference>
<evidence type="ECO:0000313" key="3">
    <source>
        <dbReference type="EMBL" id="RUS71232.1"/>
    </source>
</evidence>
<feature type="region of interest" description="Disordered" evidence="2">
    <location>
        <begin position="752"/>
        <end position="776"/>
    </location>
</feature>